<feature type="region of interest" description="Disordered" evidence="1">
    <location>
        <begin position="36"/>
        <end position="57"/>
    </location>
</feature>
<keyword evidence="3" id="KW-1185">Reference proteome</keyword>
<name>A0A4Y2UWS1_ARAVE</name>
<dbReference type="EMBL" id="BGPR01040570">
    <property type="protein sequence ID" value="GBO16712.1"/>
    <property type="molecule type" value="Genomic_DNA"/>
</dbReference>
<gene>
    <name evidence="2" type="ORF">AVEN_249613_1</name>
</gene>
<proteinExistence type="predicted"/>
<sequence length="173" mass="19164">MPSRSDSLRSFIKHPIAKCFHSVDFTEAQLKQKFPTRTSIRHDSAEKKSSATASTGVRQTSEIIPALAAASEWLSQSSIRQCLKERTNGSPGKGSRGARDMRCARSPAPYKVSKVFPVRGERCTGSVCFPSRWTRKPCGLQSRSLSKTIPFFWKRPDFSNFNSQHELPGSGAA</sequence>
<reference evidence="2 3" key="1">
    <citation type="journal article" date="2019" name="Sci. Rep.">
        <title>Orb-weaving spider Araneus ventricosus genome elucidates the spidroin gene catalogue.</title>
        <authorList>
            <person name="Kono N."/>
            <person name="Nakamura H."/>
            <person name="Ohtoshi R."/>
            <person name="Moran D.A.P."/>
            <person name="Shinohara A."/>
            <person name="Yoshida Y."/>
            <person name="Fujiwara M."/>
            <person name="Mori M."/>
            <person name="Tomita M."/>
            <person name="Arakawa K."/>
        </authorList>
    </citation>
    <scope>NUCLEOTIDE SEQUENCE [LARGE SCALE GENOMIC DNA]</scope>
</reference>
<dbReference type="Proteomes" id="UP000499080">
    <property type="component" value="Unassembled WGS sequence"/>
</dbReference>
<comment type="caution">
    <text evidence="2">The sequence shown here is derived from an EMBL/GenBank/DDBJ whole genome shotgun (WGS) entry which is preliminary data.</text>
</comment>
<accession>A0A4Y2UWS1</accession>
<organism evidence="2 3">
    <name type="scientific">Araneus ventricosus</name>
    <name type="common">Orbweaver spider</name>
    <name type="synonym">Epeira ventricosa</name>
    <dbReference type="NCBI Taxonomy" id="182803"/>
    <lineage>
        <taxon>Eukaryota</taxon>
        <taxon>Metazoa</taxon>
        <taxon>Ecdysozoa</taxon>
        <taxon>Arthropoda</taxon>
        <taxon>Chelicerata</taxon>
        <taxon>Arachnida</taxon>
        <taxon>Araneae</taxon>
        <taxon>Araneomorphae</taxon>
        <taxon>Entelegynae</taxon>
        <taxon>Araneoidea</taxon>
        <taxon>Araneidae</taxon>
        <taxon>Araneus</taxon>
    </lineage>
</organism>
<dbReference type="AlphaFoldDB" id="A0A4Y2UWS1"/>
<feature type="compositionally biased region" description="Basic and acidic residues" evidence="1">
    <location>
        <begin position="40"/>
        <end position="49"/>
    </location>
</feature>
<protein>
    <submittedName>
        <fullName evidence="2">Uncharacterized protein</fullName>
    </submittedName>
</protein>
<evidence type="ECO:0000313" key="2">
    <source>
        <dbReference type="EMBL" id="GBO16712.1"/>
    </source>
</evidence>
<evidence type="ECO:0000313" key="3">
    <source>
        <dbReference type="Proteomes" id="UP000499080"/>
    </source>
</evidence>
<evidence type="ECO:0000256" key="1">
    <source>
        <dbReference type="SAM" id="MobiDB-lite"/>
    </source>
</evidence>